<dbReference type="VEuPathDB" id="FungiDB:CJJ07_005450"/>
<dbReference type="GO" id="GO:0022857">
    <property type="term" value="F:transmembrane transporter activity"/>
    <property type="evidence" value="ECO:0007669"/>
    <property type="project" value="InterPro"/>
</dbReference>
<evidence type="ECO:0000259" key="10">
    <source>
        <dbReference type="PROSITE" id="PS50850"/>
    </source>
</evidence>
<comment type="similarity">
    <text evidence="6">Belongs to the major facilitator superfamily. CAR1 family.</text>
</comment>
<evidence type="ECO:0000256" key="4">
    <source>
        <dbReference type="ARBA" id="ARBA00022989"/>
    </source>
</evidence>
<dbReference type="VEuPathDB" id="FungiDB:CJI97_005575"/>
<keyword evidence="3 9" id="KW-0812">Transmembrane</keyword>
<keyword evidence="4 9" id="KW-1133">Transmembrane helix</keyword>
<feature type="transmembrane region" description="Helical" evidence="9">
    <location>
        <begin position="213"/>
        <end position="233"/>
    </location>
</feature>
<keyword evidence="2" id="KW-0813">Transport</keyword>
<keyword evidence="5 9" id="KW-0472">Membrane</keyword>
<dbReference type="InterPro" id="IPR036259">
    <property type="entry name" value="MFS_trans_sf"/>
</dbReference>
<feature type="compositionally biased region" description="Basic and acidic residues" evidence="8">
    <location>
        <begin position="12"/>
        <end position="25"/>
    </location>
</feature>
<reference evidence="11" key="1">
    <citation type="journal article" date="2017" name="Clin. Infect. Dis.">
        <title>Simultaneous emergence of multidrug-resistant Candida auris on 3 continents confirmed by whole-genome sequencing and epidemiological analyses.</title>
        <authorList>
            <person name="Lockhart S.R."/>
            <person name="Etienne K.A."/>
            <person name="Vallabhaneni S."/>
            <person name="Farooqi J."/>
            <person name="Chowdhary A."/>
            <person name="Govender N.P."/>
            <person name="Colombo A.L."/>
            <person name="Calvo B."/>
            <person name="Cuomo C.A."/>
            <person name="Desjardins C.A."/>
            <person name="Berkow E.L."/>
            <person name="Castanheira M."/>
            <person name="Magobo R.E."/>
            <person name="Jabeen K."/>
            <person name="Asghar R.J."/>
            <person name="Meis J.F."/>
            <person name="Jackson B."/>
            <person name="Chiller T."/>
            <person name="Litvintseva A.P."/>
        </authorList>
    </citation>
    <scope>NUCLEOTIDE SEQUENCE [LARGE SCALE GENOMIC DNA]</scope>
    <source>
        <strain evidence="11">B8441</strain>
    </source>
</reference>
<feature type="transmembrane region" description="Helical" evidence="9">
    <location>
        <begin position="335"/>
        <end position="357"/>
    </location>
</feature>
<comment type="function">
    <text evidence="7">MFS antiporter that does not display functional linkage as drug transporter and performs functions that significantly affect biofilm development and virulence. No substrate for transport has been identified yet, but plays an important role in the growth in the host.</text>
</comment>
<dbReference type="AlphaFoldDB" id="A0A2H0ZDT1"/>
<dbReference type="SUPFAM" id="SSF103473">
    <property type="entry name" value="MFS general substrate transporter"/>
    <property type="match status" value="1"/>
</dbReference>
<evidence type="ECO:0000313" key="11">
    <source>
        <dbReference type="EMBL" id="PIS48787.1"/>
    </source>
</evidence>
<dbReference type="PANTHER" id="PTHR23502:SF51">
    <property type="entry name" value="QUINIDINE RESISTANCE PROTEIN 1-RELATED"/>
    <property type="match status" value="1"/>
</dbReference>
<sequence length="510" mass="56143">MVLNRSVSGQKPPDDPVSEQRRSEEDVSLETGASVEATTNTKVAEPPYTIFDSWRRYLLMSLLSLIGIWSAISNSIYFPAIPTLEREFDVSSEAINLTMVAYLVLQGLAPTLVSNFADTYGRRPMVLIAFCVYIGANIGLAVCNTYWLLVFLRCVQAGGIAQVIAINSGIAGDVCVPANRGAFVGVVSGMLLVGQAFGSLIGSALIARWNWRAVFVFLAIGAGVTLLFIFVFLTETCRSIAGNGSVRPKNPIHIAPALYFPGYKEHMNNNRCTIRPRVKLDFLAPWRILIRAKVMAVLLPGGLQFTAWTMSLTSLSTALENDPWNYSVFHVGLMYLPQGICCLVASLLAGRMLNYYYGWRRGKFDKKYEDCEKEQRPPFNKIRVRLDLAIIPTICTLLGLLLFGWTLDKETSVVGVVIGTCFTSFGTSSFIAIVTTMLVDLYPSRGSASTSCVNFVRCILAAAFIAALDRMVKSMGIGWVYTLMAALCLVANLLLIYVVVQHSKHLKRNL</sequence>
<dbReference type="GO" id="GO:0045121">
    <property type="term" value="C:membrane raft"/>
    <property type="evidence" value="ECO:0007669"/>
    <property type="project" value="UniProtKB-ARBA"/>
</dbReference>
<dbReference type="Pfam" id="PF07690">
    <property type="entry name" value="MFS_1"/>
    <property type="match status" value="1"/>
</dbReference>
<reference evidence="12" key="3">
    <citation type="submission" date="2021-06" db="EMBL/GenBank/DDBJ databases">
        <title>Candida auris outbreak in lebanese hospital.</title>
        <authorList>
            <person name="Finianos M."/>
        </authorList>
    </citation>
    <scope>NUCLEOTIDE SEQUENCE</scope>
    <source>
        <strain evidence="12">CA7LBN</strain>
    </source>
</reference>
<dbReference type="OMA" id="NWNYRRR"/>
<feature type="transmembrane region" description="Helical" evidence="9">
    <location>
        <begin position="386"/>
        <end position="407"/>
    </location>
</feature>
<evidence type="ECO:0000256" key="1">
    <source>
        <dbReference type="ARBA" id="ARBA00004141"/>
    </source>
</evidence>
<dbReference type="EMBL" id="CP076752">
    <property type="protein sequence ID" value="QWW24475.1"/>
    <property type="molecule type" value="Genomic_DNA"/>
</dbReference>
<dbReference type="GO" id="GO:0001765">
    <property type="term" value="P:membrane raft assembly"/>
    <property type="evidence" value="ECO:0007669"/>
    <property type="project" value="UniProtKB-ARBA"/>
</dbReference>
<dbReference type="VEuPathDB" id="FungiDB:CJI96_0004737"/>
<dbReference type="GO" id="GO:0055088">
    <property type="term" value="P:lipid homeostasis"/>
    <property type="evidence" value="ECO:0007669"/>
    <property type="project" value="UniProtKB-ARBA"/>
</dbReference>
<dbReference type="PANTHER" id="PTHR23502">
    <property type="entry name" value="MAJOR FACILITATOR SUPERFAMILY"/>
    <property type="match status" value="1"/>
</dbReference>
<feature type="domain" description="Major facilitator superfamily (MFS) profile" evidence="10">
    <location>
        <begin position="59"/>
        <end position="503"/>
    </location>
</feature>
<gene>
    <name evidence="11" type="ORF">B9J08_005492</name>
    <name evidence="12" type="ORF">CA7LBN_003332</name>
</gene>
<feature type="region of interest" description="Disordered" evidence="8">
    <location>
        <begin position="1"/>
        <end position="33"/>
    </location>
</feature>
<comment type="subcellular location">
    <subcellularLocation>
        <location evidence="1">Membrane</location>
        <topology evidence="1">Multi-pass membrane protein</topology>
    </subcellularLocation>
</comment>
<reference evidence="11" key="2">
    <citation type="submission" date="2017-11" db="EMBL/GenBank/DDBJ databases">
        <title>Candida auris genome assembly and annotation.</title>
        <authorList>
            <person name="Munoz J.F."/>
            <person name="Gade L.G."/>
            <person name="Chow N.A."/>
            <person name="Litvintseva A.P."/>
            <person name="Loparev V.N."/>
            <person name="Cuomo C.A."/>
        </authorList>
    </citation>
    <scope>NUCLEOTIDE SEQUENCE</scope>
    <source>
        <strain evidence="11">B8441</strain>
    </source>
</reference>
<dbReference type="InterPro" id="IPR011701">
    <property type="entry name" value="MFS"/>
</dbReference>
<protein>
    <recommendedName>
        <fullName evidence="10">Major facilitator superfamily (MFS) profile domain-containing protein</fullName>
    </recommendedName>
</protein>
<feature type="transmembrane region" description="Helical" evidence="9">
    <location>
        <begin position="451"/>
        <end position="468"/>
    </location>
</feature>
<feature type="transmembrane region" description="Helical" evidence="9">
    <location>
        <begin position="294"/>
        <end position="315"/>
    </location>
</feature>
<evidence type="ECO:0000256" key="7">
    <source>
        <dbReference type="ARBA" id="ARBA00053949"/>
    </source>
</evidence>
<feature type="transmembrane region" description="Helical" evidence="9">
    <location>
        <begin position="413"/>
        <end position="439"/>
    </location>
</feature>
<feature type="transmembrane region" description="Helical" evidence="9">
    <location>
        <begin position="155"/>
        <end position="176"/>
    </location>
</feature>
<accession>A0A2H0ZDT1</accession>
<feature type="transmembrane region" description="Helical" evidence="9">
    <location>
        <begin position="183"/>
        <end position="207"/>
    </location>
</feature>
<dbReference type="FunFam" id="1.20.1250.20:FF:000172">
    <property type="entry name" value="MFS multidrug resistance transporter"/>
    <property type="match status" value="1"/>
</dbReference>
<evidence type="ECO:0000256" key="6">
    <source>
        <dbReference type="ARBA" id="ARBA00038347"/>
    </source>
</evidence>
<evidence type="ECO:0000256" key="5">
    <source>
        <dbReference type="ARBA" id="ARBA00023136"/>
    </source>
</evidence>
<dbReference type="VEuPathDB" id="FungiDB:CJJ09_003844"/>
<feature type="transmembrane region" description="Helical" evidence="9">
    <location>
        <begin position="94"/>
        <end position="113"/>
    </location>
</feature>
<dbReference type="InterPro" id="IPR020846">
    <property type="entry name" value="MFS_dom"/>
</dbReference>
<dbReference type="Gene3D" id="1.20.1250.20">
    <property type="entry name" value="MFS general substrate transporter like domains"/>
    <property type="match status" value="1"/>
</dbReference>
<feature type="transmembrane region" description="Helical" evidence="9">
    <location>
        <begin position="480"/>
        <end position="500"/>
    </location>
</feature>
<evidence type="ECO:0000256" key="8">
    <source>
        <dbReference type="SAM" id="MobiDB-lite"/>
    </source>
</evidence>
<dbReference type="PROSITE" id="PS50850">
    <property type="entry name" value="MFS"/>
    <property type="match status" value="1"/>
</dbReference>
<evidence type="ECO:0000256" key="3">
    <source>
        <dbReference type="ARBA" id="ARBA00022692"/>
    </source>
</evidence>
<dbReference type="VEuPathDB" id="FungiDB:B9J08_005492"/>
<evidence type="ECO:0000313" key="12">
    <source>
        <dbReference type="EMBL" id="QWW24475.1"/>
    </source>
</evidence>
<proteinExistence type="inferred from homology"/>
<dbReference type="Proteomes" id="UP000825438">
    <property type="component" value="Chromosome IV"/>
</dbReference>
<evidence type="ECO:0000256" key="2">
    <source>
        <dbReference type="ARBA" id="ARBA00022448"/>
    </source>
</evidence>
<dbReference type="VEuPathDB" id="FungiDB:QG37_06797"/>
<dbReference type="GO" id="GO:0005886">
    <property type="term" value="C:plasma membrane"/>
    <property type="evidence" value="ECO:0007669"/>
    <property type="project" value="TreeGrafter"/>
</dbReference>
<organism evidence="11">
    <name type="scientific">Candidozyma auris</name>
    <name type="common">Yeast</name>
    <name type="synonym">Candida auris</name>
    <dbReference type="NCBI Taxonomy" id="498019"/>
    <lineage>
        <taxon>Eukaryota</taxon>
        <taxon>Fungi</taxon>
        <taxon>Dikarya</taxon>
        <taxon>Ascomycota</taxon>
        <taxon>Saccharomycotina</taxon>
        <taxon>Pichiomycetes</taxon>
        <taxon>Metschnikowiaceae</taxon>
        <taxon>Candidozyma</taxon>
    </lineage>
</organism>
<evidence type="ECO:0000256" key="9">
    <source>
        <dbReference type="SAM" id="Phobius"/>
    </source>
</evidence>
<feature type="transmembrane region" description="Helical" evidence="9">
    <location>
        <begin position="57"/>
        <end position="82"/>
    </location>
</feature>
<feature type="transmembrane region" description="Helical" evidence="9">
    <location>
        <begin position="125"/>
        <end position="149"/>
    </location>
</feature>
<dbReference type="EMBL" id="PEKT02000010">
    <property type="protein sequence ID" value="PIS48787.1"/>
    <property type="molecule type" value="Genomic_DNA"/>
</dbReference>
<name>A0A2H0ZDT1_CANAR</name>